<feature type="transmembrane region" description="Helical" evidence="2">
    <location>
        <begin position="6"/>
        <end position="25"/>
    </location>
</feature>
<keyword evidence="2" id="KW-0472">Membrane</keyword>
<comment type="similarity">
    <text evidence="1 2">Belongs to the complex I subunit 6 family.</text>
</comment>
<evidence type="ECO:0000256" key="2">
    <source>
        <dbReference type="RuleBase" id="RU004429"/>
    </source>
</evidence>
<keyword evidence="4" id="KW-1185">Reference proteome</keyword>
<comment type="catalytic activity">
    <reaction evidence="2">
        <text>a quinone + NADH + 5 H(+)(in) = a quinol + NAD(+) + 4 H(+)(out)</text>
        <dbReference type="Rhea" id="RHEA:57888"/>
        <dbReference type="ChEBI" id="CHEBI:15378"/>
        <dbReference type="ChEBI" id="CHEBI:24646"/>
        <dbReference type="ChEBI" id="CHEBI:57540"/>
        <dbReference type="ChEBI" id="CHEBI:57945"/>
        <dbReference type="ChEBI" id="CHEBI:132124"/>
    </reaction>
</comment>
<gene>
    <name evidence="3" type="ORF">dsat_2053</name>
</gene>
<dbReference type="InterPro" id="IPR042106">
    <property type="entry name" value="Nuo/plastoQ_OxRdtase_6_NuoJ"/>
</dbReference>
<keyword evidence="2" id="KW-0520">NAD</keyword>
<keyword evidence="2" id="KW-1003">Cell membrane</keyword>
<dbReference type="Gene3D" id="1.20.120.1200">
    <property type="entry name" value="NADH-ubiquinone/plastoquinone oxidoreductase chain 6, subunit NuoJ"/>
    <property type="match status" value="1"/>
</dbReference>
<feature type="transmembrane region" description="Helical" evidence="2">
    <location>
        <begin position="141"/>
        <end position="164"/>
    </location>
</feature>
<dbReference type="GO" id="GO:0005886">
    <property type="term" value="C:plasma membrane"/>
    <property type="evidence" value="ECO:0007669"/>
    <property type="project" value="UniProtKB-SubCell"/>
</dbReference>
<dbReference type="PANTHER" id="PTHR33269">
    <property type="entry name" value="NADH-UBIQUINONE OXIDOREDUCTASE CHAIN 6"/>
    <property type="match status" value="1"/>
</dbReference>
<dbReference type="PATRIC" id="fig|1121439.3.peg.437"/>
<feature type="transmembrane region" description="Helical" evidence="2">
    <location>
        <begin position="32"/>
        <end position="51"/>
    </location>
</feature>
<keyword evidence="3" id="KW-0830">Ubiquinone</keyword>
<comment type="subcellular location">
    <subcellularLocation>
        <location evidence="2">Cell membrane</location>
        <topology evidence="2">Multi-pass membrane protein</topology>
    </subcellularLocation>
</comment>
<feature type="transmembrane region" description="Helical" evidence="2">
    <location>
        <begin position="57"/>
        <end position="76"/>
    </location>
</feature>
<evidence type="ECO:0000256" key="1">
    <source>
        <dbReference type="ARBA" id="ARBA00005698"/>
    </source>
</evidence>
<keyword evidence="2" id="KW-1133">Transmembrane helix</keyword>
<comment type="function">
    <text evidence="2">NDH-1 shuttles electrons from NADH, via FMN and iron-sulfur (Fe-S) centers, to quinones in the respiratory chain. Couples the redox reaction to proton translocation (for every two electrons transferred, four hydrogen ions are translocated across the cytoplasmic membrane), and thus conserves the redox energy in a proton gradient.</text>
</comment>
<feature type="transmembrane region" description="Helical" evidence="2">
    <location>
        <begin position="97"/>
        <end position="115"/>
    </location>
</feature>
<organism evidence="3 4">
    <name type="scientific">Alkalidesulfovibrio alkalitolerans DSM 16529</name>
    <dbReference type="NCBI Taxonomy" id="1121439"/>
    <lineage>
        <taxon>Bacteria</taxon>
        <taxon>Pseudomonadati</taxon>
        <taxon>Thermodesulfobacteriota</taxon>
        <taxon>Desulfovibrionia</taxon>
        <taxon>Desulfovibrionales</taxon>
        <taxon>Desulfovibrionaceae</taxon>
        <taxon>Alkalidesulfovibrio</taxon>
    </lineage>
</organism>
<accession>S7TDS9</accession>
<sequence>MMESAAQALFAFYAIVIVLGALGAVRAVNLVRALLGLILALFGVSGMYLLMDAPLLALMQLLIYVGAVVVLVFFAIMLTRAPAGGEEAAPKSIRSHLLALLAAATPGFLLAWSVITRPAPSLEKPASVSPAELGQGLLEHYILAFELISVVLFVAMSGAVILAFRGFSRKGDDA</sequence>
<proteinExistence type="inferred from homology"/>
<reference evidence="3 4" key="1">
    <citation type="journal article" date="2013" name="Genome Announc.">
        <title>Draft genome sequences for three mercury-methylating, sulfate-reducing bacteria.</title>
        <authorList>
            <person name="Brown S.D."/>
            <person name="Hurt R.A.Jr."/>
            <person name="Gilmour C.C."/>
            <person name="Elias D.A."/>
        </authorList>
    </citation>
    <scope>NUCLEOTIDE SEQUENCE [LARGE SCALE GENOMIC DNA]</scope>
    <source>
        <strain evidence="3 4">DSM 16529</strain>
    </source>
</reference>
<dbReference type="GO" id="GO:0048038">
    <property type="term" value="F:quinone binding"/>
    <property type="evidence" value="ECO:0007669"/>
    <property type="project" value="UniProtKB-UniRule"/>
</dbReference>
<dbReference type="InterPro" id="IPR001457">
    <property type="entry name" value="NADH_UbQ/plastoQ_OxRdtase_su6"/>
</dbReference>
<dbReference type="PANTHER" id="PTHR33269:SF17">
    <property type="entry name" value="NADH-UBIQUINONE OXIDOREDUCTASE CHAIN 6"/>
    <property type="match status" value="1"/>
</dbReference>
<name>S7TDS9_9BACT</name>
<dbReference type="eggNOG" id="COG0839">
    <property type="taxonomic scope" value="Bacteria"/>
</dbReference>
<evidence type="ECO:0000313" key="3">
    <source>
        <dbReference type="EMBL" id="EPR35352.1"/>
    </source>
</evidence>
<dbReference type="AlphaFoldDB" id="S7TDS9"/>
<dbReference type="EC" id="7.1.1.-" evidence="2"/>
<dbReference type="GO" id="GO:0008137">
    <property type="term" value="F:NADH dehydrogenase (ubiquinone) activity"/>
    <property type="evidence" value="ECO:0007669"/>
    <property type="project" value="UniProtKB-UniRule"/>
</dbReference>
<dbReference type="EMBL" id="ATHI01000004">
    <property type="protein sequence ID" value="EPR35352.1"/>
    <property type="molecule type" value="Genomic_DNA"/>
</dbReference>
<dbReference type="Proteomes" id="UP000014975">
    <property type="component" value="Unassembled WGS sequence"/>
</dbReference>
<dbReference type="Pfam" id="PF00499">
    <property type="entry name" value="Oxidored_q3"/>
    <property type="match status" value="1"/>
</dbReference>
<dbReference type="STRING" id="1121439.dsat_2053"/>
<evidence type="ECO:0000313" key="4">
    <source>
        <dbReference type="Proteomes" id="UP000014975"/>
    </source>
</evidence>
<protein>
    <recommendedName>
        <fullName evidence="2">NADH-quinone oxidoreductase subunit J</fullName>
        <ecNumber evidence="2">7.1.1.-</ecNumber>
    </recommendedName>
</protein>
<comment type="caution">
    <text evidence="3">The sequence shown here is derived from an EMBL/GenBank/DDBJ whole genome shotgun (WGS) entry which is preliminary data.</text>
</comment>
<keyword evidence="2" id="KW-0812">Transmembrane</keyword>
<keyword evidence="2" id="KW-0874">Quinone</keyword>